<sequence>MWVCSKPFDEEYLLGAFRIESDPDLSSNIALVKLKAGASLIKFRYIVSLVVGLDLYAKFNFPQ</sequence>
<evidence type="ECO:0000313" key="1">
    <source>
        <dbReference type="EMBL" id="WAC12834.1"/>
    </source>
</evidence>
<reference evidence="1" key="1">
    <citation type="submission" date="2022-11" db="EMBL/GenBank/DDBJ databases">
        <title>Dyadobacter pollutisoli sp. nov., isolated from plastic dumped soil.</title>
        <authorList>
            <person name="Kim J.M."/>
            <person name="Kim K.R."/>
            <person name="Lee J.K."/>
            <person name="Hao L."/>
            <person name="Jeon C.O."/>
        </authorList>
    </citation>
    <scope>NUCLEOTIDE SEQUENCE</scope>
    <source>
        <strain evidence="1">U1</strain>
    </source>
</reference>
<protein>
    <submittedName>
        <fullName evidence="1">Uncharacterized protein</fullName>
    </submittedName>
</protein>
<gene>
    <name evidence="1" type="ORF">ON006_02485</name>
</gene>
<accession>A0A9E8NEU0</accession>
<dbReference type="KEGG" id="dpf:ON006_02485"/>
<proteinExistence type="predicted"/>
<name>A0A9E8NEU0_9BACT</name>
<dbReference type="AlphaFoldDB" id="A0A9E8NEU0"/>
<evidence type="ECO:0000313" key="2">
    <source>
        <dbReference type="Proteomes" id="UP001164653"/>
    </source>
</evidence>
<dbReference type="EMBL" id="CP112998">
    <property type="protein sequence ID" value="WAC12834.1"/>
    <property type="molecule type" value="Genomic_DNA"/>
</dbReference>
<dbReference type="Proteomes" id="UP001164653">
    <property type="component" value="Chromosome"/>
</dbReference>
<dbReference type="RefSeq" id="WP_244823532.1">
    <property type="nucleotide sequence ID" value="NZ_CP112998.1"/>
</dbReference>
<organism evidence="1 2">
    <name type="scientific">Dyadobacter pollutisoli</name>
    <dbReference type="NCBI Taxonomy" id="2910158"/>
    <lineage>
        <taxon>Bacteria</taxon>
        <taxon>Pseudomonadati</taxon>
        <taxon>Bacteroidota</taxon>
        <taxon>Cytophagia</taxon>
        <taxon>Cytophagales</taxon>
        <taxon>Spirosomataceae</taxon>
        <taxon>Dyadobacter</taxon>
    </lineage>
</organism>
<keyword evidence="2" id="KW-1185">Reference proteome</keyword>